<evidence type="ECO:0000313" key="3">
    <source>
        <dbReference type="Proteomes" id="UP000029922"/>
    </source>
</evidence>
<dbReference type="AlphaFoldDB" id="A0A099TY08"/>
<dbReference type="OrthoDB" id="9759295at2"/>
<gene>
    <name evidence="2" type="ORF">LS73_002165</name>
    <name evidence="1" type="ORF">NCTC12714_00757</name>
</gene>
<protein>
    <submittedName>
        <fullName evidence="1">Uncharacterized protein</fullName>
    </submittedName>
</protein>
<evidence type="ECO:0000313" key="4">
    <source>
        <dbReference type="Proteomes" id="UP000255139"/>
    </source>
</evidence>
<dbReference type="EMBL" id="UGJE01000002">
    <property type="protein sequence ID" value="STQ85967.1"/>
    <property type="molecule type" value="Genomic_DNA"/>
</dbReference>
<reference evidence="1 4" key="2">
    <citation type="submission" date="2018-06" db="EMBL/GenBank/DDBJ databases">
        <authorList>
            <consortium name="Pathogen Informatics"/>
            <person name="Doyle S."/>
        </authorList>
    </citation>
    <scope>NUCLEOTIDE SEQUENCE [LARGE SCALE GENOMIC DNA]</scope>
    <source>
        <strain evidence="1 4">NCTC12714</strain>
    </source>
</reference>
<dbReference type="RefSeq" id="WP_034556720.1">
    <property type="nucleotide sequence ID" value="NZ_FZML01000005.1"/>
</dbReference>
<dbReference type="Proteomes" id="UP000029922">
    <property type="component" value="Unassembled WGS sequence"/>
</dbReference>
<evidence type="ECO:0000313" key="2">
    <source>
        <dbReference type="EMBL" id="TLE01103.1"/>
    </source>
</evidence>
<evidence type="ECO:0000313" key="1">
    <source>
        <dbReference type="EMBL" id="STQ85967.1"/>
    </source>
</evidence>
<keyword evidence="4" id="KW-1185">Reference proteome</keyword>
<dbReference type="EMBL" id="JRPD02000003">
    <property type="protein sequence ID" value="TLE01103.1"/>
    <property type="molecule type" value="Genomic_DNA"/>
</dbReference>
<organism evidence="1 4">
    <name type="scientific">Helicobacter muridarum</name>
    <dbReference type="NCBI Taxonomy" id="216"/>
    <lineage>
        <taxon>Bacteria</taxon>
        <taxon>Pseudomonadati</taxon>
        <taxon>Campylobacterota</taxon>
        <taxon>Epsilonproteobacteria</taxon>
        <taxon>Campylobacterales</taxon>
        <taxon>Helicobacteraceae</taxon>
        <taxon>Helicobacter</taxon>
    </lineage>
</organism>
<proteinExistence type="predicted"/>
<accession>A0A099TY08</accession>
<dbReference type="Proteomes" id="UP000255139">
    <property type="component" value="Unassembled WGS sequence"/>
</dbReference>
<reference evidence="2 3" key="1">
    <citation type="journal article" date="2014" name="Genome Announc.">
        <title>Draft genome sequences of eight enterohepatic helicobacter species isolated from both laboratory and wild rodents.</title>
        <authorList>
            <person name="Sheh A."/>
            <person name="Shen Z."/>
            <person name="Fox J.G."/>
        </authorList>
    </citation>
    <scope>NUCLEOTIDE SEQUENCE [LARGE SCALE GENOMIC DNA]</scope>
    <source>
        <strain evidence="2 3">ST1</strain>
    </source>
</reference>
<sequence>MQQKESLHWEVRFANIIEICKLGFLEIKNNFVKLGIIVGKYVNKFLKFGGMQFVAFVASTQSVKCDDCYHQSFRMGRICVCARY</sequence>
<name>A0A099TY08_9HELI</name>